<organism evidence="2 3">
    <name type="scientific">Paramecium primaurelia</name>
    <dbReference type="NCBI Taxonomy" id="5886"/>
    <lineage>
        <taxon>Eukaryota</taxon>
        <taxon>Sar</taxon>
        <taxon>Alveolata</taxon>
        <taxon>Ciliophora</taxon>
        <taxon>Intramacronucleata</taxon>
        <taxon>Oligohymenophorea</taxon>
        <taxon>Peniculida</taxon>
        <taxon>Parameciidae</taxon>
        <taxon>Paramecium</taxon>
    </lineage>
</organism>
<accession>A0A8S1JUZ6</accession>
<name>A0A8S1JUZ6_PARPR</name>
<feature type="compositionally biased region" description="Basic and acidic residues" evidence="1">
    <location>
        <begin position="10"/>
        <end position="26"/>
    </location>
</feature>
<keyword evidence="3" id="KW-1185">Reference proteome</keyword>
<proteinExistence type="predicted"/>
<dbReference type="AlphaFoldDB" id="A0A8S1JUZ6"/>
<dbReference type="EMBL" id="CAJJDM010000003">
    <property type="protein sequence ID" value="CAD8044280.1"/>
    <property type="molecule type" value="Genomic_DNA"/>
</dbReference>
<evidence type="ECO:0000256" key="1">
    <source>
        <dbReference type="SAM" id="MobiDB-lite"/>
    </source>
</evidence>
<feature type="region of interest" description="Disordered" evidence="1">
    <location>
        <begin position="1"/>
        <end position="65"/>
    </location>
</feature>
<dbReference type="Proteomes" id="UP000688137">
    <property type="component" value="Unassembled WGS sequence"/>
</dbReference>
<protein>
    <submittedName>
        <fullName evidence="2">Uncharacterized protein</fullName>
    </submittedName>
</protein>
<evidence type="ECO:0000313" key="3">
    <source>
        <dbReference type="Proteomes" id="UP000688137"/>
    </source>
</evidence>
<evidence type="ECO:0000313" key="2">
    <source>
        <dbReference type="EMBL" id="CAD8044280.1"/>
    </source>
</evidence>
<reference evidence="2" key="1">
    <citation type="submission" date="2021-01" db="EMBL/GenBank/DDBJ databases">
        <authorList>
            <consortium name="Genoscope - CEA"/>
            <person name="William W."/>
        </authorList>
    </citation>
    <scope>NUCLEOTIDE SEQUENCE</scope>
</reference>
<gene>
    <name evidence="2" type="ORF">PPRIM_AZ9-3.1.T0060362</name>
</gene>
<feature type="compositionally biased region" description="Basic and acidic residues" evidence="1">
    <location>
        <begin position="35"/>
        <end position="52"/>
    </location>
</feature>
<feature type="compositionally biased region" description="Polar residues" evidence="1">
    <location>
        <begin position="53"/>
        <end position="64"/>
    </location>
</feature>
<comment type="caution">
    <text evidence="2">The sequence shown here is derived from an EMBL/GenBank/DDBJ whole genome shotgun (WGS) entry which is preliminary data.</text>
</comment>
<sequence>MGACCSTKSQESKKQQSSSKPKDKYLLIEQGQAENQREQDLQKLEKVQEAAKQETTQNKQNDGQNFDEDLFVNDIMKQFDDLNILFNQMSSEFDQISQYLLSMSGNPEQQ</sequence>